<accession>A0AAE7NMW8</accession>
<organism evidence="2 3">
    <name type="scientific">Bradyrhizobium arachidis</name>
    <dbReference type="NCBI Taxonomy" id="858423"/>
    <lineage>
        <taxon>Bacteria</taxon>
        <taxon>Pseudomonadati</taxon>
        <taxon>Pseudomonadota</taxon>
        <taxon>Alphaproteobacteria</taxon>
        <taxon>Hyphomicrobiales</taxon>
        <taxon>Nitrobacteraceae</taxon>
        <taxon>Bradyrhizobium</taxon>
    </lineage>
</organism>
<dbReference type="Proteomes" id="UP000594015">
    <property type="component" value="Chromosome"/>
</dbReference>
<keyword evidence="1" id="KW-0812">Transmembrane</keyword>
<name>A0AAE7NMW8_9BRAD</name>
<dbReference type="EMBL" id="CP030050">
    <property type="protein sequence ID" value="QOZ67862.1"/>
    <property type="molecule type" value="Genomic_DNA"/>
</dbReference>
<dbReference type="KEGG" id="barh:WN72_17275"/>
<evidence type="ECO:0000256" key="1">
    <source>
        <dbReference type="SAM" id="Phobius"/>
    </source>
</evidence>
<keyword evidence="1" id="KW-1133">Transmembrane helix</keyword>
<evidence type="ECO:0000313" key="2">
    <source>
        <dbReference type="EMBL" id="QOZ67862.1"/>
    </source>
</evidence>
<proteinExistence type="predicted"/>
<protein>
    <submittedName>
        <fullName evidence="2">Uncharacterized protein</fullName>
    </submittedName>
</protein>
<feature type="transmembrane region" description="Helical" evidence="1">
    <location>
        <begin position="35"/>
        <end position="57"/>
    </location>
</feature>
<dbReference type="AlphaFoldDB" id="A0AAE7NMW8"/>
<evidence type="ECO:0000313" key="3">
    <source>
        <dbReference type="Proteomes" id="UP000594015"/>
    </source>
</evidence>
<reference evidence="2 3" key="1">
    <citation type="submission" date="2018-06" db="EMBL/GenBank/DDBJ databases">
        <title>Comparative genomics of Bradyrhizobium nodulating Arachidis hypogaea.</title>
        <authorList>
            <person name="Li Y."/>
        </authorList>
    </citation>
    <scope>NUCLEOTIDE SEQUENCE [LARGE SCALE GENOMIC DNA]</scope>
    <source>
        <strain evidence="2 3">CCBAU 051107</strain>
    </source>
</reference>
<gene>
    <name evidence="2" type="ORF">WN72_17275</name>
</gene>
<sequence length="63" mass="7219">MGQIEPIRRRNQSSIRHVRPNHVDEDDGARFFRGLLIAAGPSLLLWLCLALSFKMIIEVHLLP</sequence>
<keyword evidence="1" id="KW-0472">Membrane</keyword>